<dbReference type="Proteomes" id="UP000257109">
    <property type="component" value="Unassembled WGS sequence"/>
</dbReference>
<dbReference type="InterPro" id="IPR012337">
    <property type="entry name" value="RNaseH-like_sf"/>
</dbReference>
<keyword evidence="3" id="KW-1185">Reference proteome</keyword>
<dbReference type="InterPro" id="IPR001584">
    <property type="entry name" value="Integrase_cat-core"/>
</dbReference>
<dbReference type="PROSITE" id="PS50994">
    <property type="entry name" value="INTEGRASE"/>
    <property type="match status" value="1"/>
</dbReference>
<dbReference type="GO" id="GO:0015074">
    <property type="term" value="P:DNA integration"/>
    <property type="evidence" value="ECO:0007669"/>
    <property type="project" value="InterPro"/>
</dbReference>
<dbReference type="InterPro" id="IPR036397">
    <property type="entry name" value="RNaseH_sf"/>
</dbReference>
<protein>
    <recommendedName>
        <fullName evidence="1">Integrase catalytic domain-containing protein</fullName>
    </recommendedName>
</protein>
<dbReference type="PANTHER" id="PTHR48475">
    <property type="entry name" value="RIBONUCLEASE H"/>
    <property type="match status" value="1"/>
</dbReference>
<proteinExistence type="predicted"/>
<dbReference type="Gene3D" id="3.30.420.10">
    <property type="entry name" value="Ribonuclease H-like superfamily/Ribonuclease H"/>
    <property type="match status" value="1"/>
</dbReference>
<dbReference type="EMBL" id="QJKJ01003258">
    <property type="protein sequence ID" value="RDX99319.1"/>
    <property type="molecule type" value="Genomic_DNA"/>
</dbReference>
<dbReference type="Pfam" id="PF17921">
    <property type="entry name" value="Integrase_H2C2"/>
    <property type="match status" value="1"/>
</dbReference>
<organism evidence="2 3">
    <name type="scientific">Mucuna pruriens</name>
    <name type="common">Velvet bean</name>
    <name type="synonym">Dolichos pruriens</name>
    <dbReference type="NCBI Taxonomy" id="157652"/>
    <lineage>
        <taxon>Eukaryota</taxon>
        <taxon>Viridiplantae</taxon>
        <taxon>Streptophyta</taxon>
        <taxon>Embryophyta</taxon>
        <taxon>Tracheophyta</taxon>
        <taxon>Spermatophyta</taxon>
        <taxon>Magnoliopsida</taxon>
        <taxon>eudicotyledons</taxon>
        <taxon>Gunneridae</taxon>
        <taxon>Pentapetalae</taxon>
        <taxon>rosids</taxon>
        <taxon>fabids</taxon>
        <taxon>Fabales</taxon>
        <taxon>Fabaceae</taxon>
        <taxon>Papilionoideae</taxon>
        <taxon>50 kb inversion clade</taxon>
        <taxon>NPAAA clade</taxon>
        <taxon>indigoferoid/millettioid clade</taxon>
        <taxon>Phaseoleae</taxon>
        <taxon>Mucuna</taxon>
    </lineage>
</organism>
<reference evidence="2" key="1">
    <citation type="submission" date="2018-05" db="EMBL/GenBank/DDBJ databases">
        <title>Draft genome of Mucuna pruriens seed.</title>
        <authorList>
            <person name="Nnadi N.E."/>
            <person name="Vos R."/>
            <person name="Hasami M.H."/>
            <person name="Devisetty U.K."/>
            <person name="Aguiy J.C."/>
        </authorList>
    </citation>
    <scope>NUCLEOTIDE SEQUENCE [LARGE SCALE GENOMIC DNA]</scope>
    <source>
        <strain evidence="2">JCA_2017</strain>
    </source>
</reference>
<dbReference type="GO" id="GO:0003676">
    <property type="term" value="F:nucleic acid binding"/>
    <property type="evidence" value="ECO:0007669"/>
    <property type="project" value="InterPro"/>
</dbReference>
<comment type="caution">
    <text evidence="2">The sequence shown here is derived from an EMBL/GenBank/DDBJ whole genome shotgun (WGS) entry which is preliminary data.</text>
</comment>
<dbReference type="InterPro" id="IPR041588">
    <property type="entry name" value="Integrase_H2C2"/>
</dbReference>
<dbReference type="AlphaFoldDB" id="A0A371H962"/>
<dbReference type="Gene3D" id="1.10.340.70">
    <property type="match status" value="1"/>
</dbReference>
<dbReference type="PANTHER" id="PTHR48475:SF2">
    <property type="entry name" value="RIBONUCLEASE H"/>
    <property type="match status" value="1"/>
</dbReference>
<sequence>MDDQIPDDNGEARKVIRESSKYTLIGQHLYKRGFTFPLLRCMDEEEVEYIIREVHEGICRTHIGGQALASKIARVGYYWPMLRSDCMNYVKKCDKCQRVDILGPFSITPGQVKFFIVAVDYFTKKVEAESVATISSDRTKHFFWEKNHLLIRHTGRDRFASRATTEFCEGLKIMQLFMSVEHPQSNGQAEATNKVILRGLQKRLEEANGRWAEELPQVLWSYHTTPHSTTNETPFRLTFGTEVMIPMEIGELSPRTALFELGENKDELRVNMDMLQEIREIAHVREYAVKARAARKYDKIVVPCSFKLQDLVLRREGPFKVIKEVGRGAYRLEILDGKKIPRT</sequence>
<name>A0A371H962_MUCPR</name>
<gene>
    <name evidence="2" type="ORF">CR513_17643</name>
</gene>
<evidence type="ECO:0000313" key="3">
    <source>
        <dbReference type="Proteomes" id="UP000257109"/>
    </source>
</evidence>
<accession>A0A371H962</accession>
<dbReference type="SUPFAM" id="SSF53098">
    <property type="entry name" value="Ribonuclease H-like"/>
    <property type="match status" value="1"/>
</dbReference>
<evidence type="ECO:0000313" key="2">
    <source>
        <dbReference type="EMBL" id="RDX99319.1"/>
    </source>
</evidence>
<feature type="domain" description="Integrase catalytic" evidence="1">
    <location>
        <begin position="133"/>
        <end position="242"/>
    </location>
</feature>
<dbReference type="OrthoDB" id="2016337at2759"/>
<feature type="non-terminal residue" evidence="2">
    <location>
        <position position="1"/>
    </location>
</feature>
<evidence type="ECO:0000259" key="1">
    <source>
        <dbReference type="PROSITE" id="PS50994"/>
    </source>
</evidence>